<dbReference type="Proteomes" id="UP000818029">
    <property type="component" value="Chromosome A07"/>
</dbReference>
<feature type="compositionally biased region" description="Polar residues" evidence="1">
    <location>
        <begin position="7"/>
        <end position="16"/>
    </location>
</feature>
<dbReference type="PaxDb" id="3635-A0A1U8P8T8"/>
<dbReference type="OrthoDB" id="851428at2759"/>
<keyword evidence="2" id="KW-1185">Reference proteome</keyword>
<feature type="compositionally biased region" description="Polar residues" evidence="1">
    <location>
        <begin position="24"/>
        <end position="33"/>
    </location>
</feature>
<name>A0A1U8P8T8_GOSHI</name>
<reference evidence="3" key="2">
    <citation type="submission" date="2025-08" db="UniProtKB">
        <authorList>
            <consortium name="RefSeq"/>
        </authorList>
    </citation>
    <scope>IDENTIFICATION</scope>
</reference>
<sequence>MAEKDNFQNARLSNTAARGRPVTNVGNEINSRGVSKDSAVRSKAKAPTRAYAIRAREDASSPDVITGIFYLYDTNVVALTDLGSTYSYICMNLLTLHDVIMNYRQKVIELNCENNETLRVETDKSSELPIVISLMSAQRYVRKGCETFLMYVLNTKVSELKIKSVPVVCEYSDMFPEELPRLPLVREVESAIDLVPGTAPILIAPYRAAPT</sequence>
<evidence type="ECO:0000313" key="2">
    <source>
        <dbReference type="Proteomes" id="UP000818029"/>
    </source>
</evidence>
<dbReference type="RefSeq" id="XP_016747555.1">
    <property type="nucleotide sequence ID" value="XM_016892066.1"/>
</dbReference>
<dbReference type="Pfam" id="PF08284">
    <property type="entry name" value="RVP_2"/>
    <property type="match status" value="1"/>
</dbReference>
<accession>A0A1U8P8T8</accession>
<dbReference type="KEGG" id="ghi:107956378"/>
<proteinExistence type="predicted"/>
<feature type="region of interest" description="Disordered" evidence="1">
    <location>
        <begin position="1"/>
        <end position="41"/>
    </location>
</feature>
<dbReference type="AlphaFoldDB" id="A0A1U8P8T8"/>
<gene>
    <name evidence="3" type="primary">LOC107956378</name>
</gene>
<evidence type="ECO:0000313" key="3">
    <source>
        <dbReference type="RefSeq" id="XP_016747555.1"/>
    </source>
</evidence>
<reference evidence="2" key="1">
    <citation type="journal article" date="2020" name="Nat. Genet.">
        <title>Genomic diversifications of five Gossypium allopolyploid species and their impact on cotton improvement.</title>
        <authorList>
            <person name="Chen Z.J."/>
            <person name="Sreedasyam A."/>
            <person name="Ando A."/>
            <person name="Song Q."/>
            <person name="De Santiago L.M."/>
            <person name="Hulse-Kemp A.M."/>
            <person name="Ding M."/>
            <person name="Ye W."/>
            <person name="Kirkbride R.C."/>
            <person name="Jenkins J."/>
            <person name="Plott C."/>
            <person name="Lovell J."/>
            <person name="Lin Y.M."/>
            <person name="Vaughn R."/>
            <person name="Liu B."/>
            <person name="Simpson S."/>
            <person name="Scheffler B.E."/>
            <person name="Wen L."/>
            <person name="Saski C.A."/>
            <person name="Grover C.E."/>
            <person name="Hu G."/>
            <person name="Conover J.L."/>
            <person name="Carlson J.W."/>
            <person name="Shu S."/>
            <person name="Boston L.B."/>
            <person name="Williams M."/>
            <person name="Peterson D.G."/>
            <person name="McGee K."/>
            <person name="Jones D.C."/>
            <person name="Wendel J.F."/>
            <person name="Stelly D.M."/>
            <person name="Grimwood J."/>
            <person name="Schmutz J."/>
        </authorList>
    </citation>
    <scope>NUCLEOTIDE SEQUENCE [LARGE SCALE GENOMIC DNA]</scope>
    <source>
        <strain evidence="2">cv. TM-1</strain>
    </source>
</reference>
<dbReference type="GeneID" id="107956378"/>
<organism evidence="2 3">
    <name type="scientific">Gossypium hirsutum</name>
    <name type="common">Upland cotton</name>
    <name type="synonym">Gossypium mexicanum</name>
    <dbReference type="NCBI Taxonomy" id="3635"/>
    <lineage>
        <taxon>Eukaryota</taxon>
        <taxon>Viridiplantae</taxon>
        <taxon>Streptophyta</taxon>
        <taxon>Embryophyta</taxon>
        <taxon>Tracheophyta</taxon>
        <taxon>Spermatophyta</taxon>
        <taxon>Magnoliopsida</taxon>
        <taxon>eudicotyledons</taxon>
        <taxon>Gunneridae</taxon>
        <taxon>Pentapetalae</taxon>
        <taxon>rosids</taxon>
        <taxon>malvids</taxon>
        <taxon>Malvales</taxon>
        <taxon>Malvaceae</taxon>
        <taxon>Malvoideae</taxon>
        <taxon>Gossypium</taxon>
    </lineage>
</organism>
<evidence type="ECO:0000256" key="1">
    <source>
        <dbReference type="SAM" id="MobiDB-lite"/>
    </source>
</evidence>
<protein>
    <submittedName>
        <fullName evidence="3">Uncharacterized protein</fullName>
    </submittedName>
</protein>